<sequence length="431" mass="45271">MNGLRERFEDLAGTPAPPSRLTADAVYRAGWRRRQQRLAMGAAALLAVIGLTAGAGLAVVSAARNDPAARPSPDPTADGWPADTRNGTVISAVATDAEHVYAGVNSCVLDGGGQRACAATLMGSDDGGRTWTLRQAEFGDGRVSSPAPGVLLRLVEQPPADGERRSSTLYRTSTDGGRSWAELELRTEPVAEVPAGGWAECMNTYDGGLPPQPCVVGAFDPATRRAAPLATQPPVENLRVVPVPPSVGLWVTGFDDAGVLTVATSHDRGRSWVRNTLGAGAADVPPGSALGSLAVGAERGIAYAFIAVNGPTGRRYVVYRTNDGGTTWYRDEPGPAMTEPTLYSAHAYVAADGTHRLSQNGRQWWVGGAGRSGYTQETPDVLAKLGDRAMGRGPLVTNPAPGVFLAFDTEAVYRSSDGIRWTRHPVQAPPR</sequence>
<dbReference type="InterPro" id="IPR015943">
    <property type="entry name" value="WD40/YVTN_repeat-like_dom_sf"/>
</dbReference>
<dbReference type="SUPFAM" id="SSF50939">
    <property type="entry name" value="Sialidases"/>
    <property type="match status" value="1"/>
</dbReference>
<organism evidence="2 3">
    <name type="scientific">Virgisporangium aliadipatigenens</name>
    <dbReference type="NCBI Taxonomy" id="741659"/>
    <lineage>
        <taxon>Bacteria</taxon>
        <taxon>Bacillati</taxon>
        <taxon>Actinomycetota</taxon>
        <taxon>Actinomycetes</taxon>
        <taxon>Micromonosporales</taxon>
        <taxon>Micromonosporaceae</taxon>
        <taxon>Virgisporangium</taxon>
    </lineage>
</organism>
<keyword evidence="1" id="KW-0812">Transmembrane</keyword>
<keyword evidence="1" id="KW-1133">Transmembrane helix</keyword>
<gene>
    <name evidence="2" type="ORF">Val02_28780</name>
</gene>
<dbReference type="EMBL" id="BOPF01000009">
    <property type="protein sequence ID" value="GIJ45992.1"/>
    <property type="molecule type" value="Genomic_DNA"/>
</dbReference>
<keyword evidence="3" id="KW-1185">Reference proteome</keyword>
<feature type="transmembrane region" description="Helical" evidence="1">
    <location>
        <begin position="38"/>
        <end position="63"/>
    </location>
</feature>
<evidence type="ECO:0000313" key="3">
    <source>
        <dbReference type="Proteomes" id="UP000619260"/>
    </source>
</evidence>
<dbReference type="Proteomes" id="UP000619260">
    <property type="component" value="Unassembled WGS sequence"/>
</dbReference>
<evidence type="ECO:0000313" key="2">
    <source>
        <dbReference type="EMBL" id="GIJ45992.1"/>
    </source>
</evidence>
<evidence type="ECO:0000256" key="1">
    <source>
        <dbReference type="SAM" id="Phobius"/>
    </source>
</evidence>
<dbReference type="Gene3D" id="2.130.10.10">
    <property type="entry name" value="YVTN repeat-like/Quinoprotein amine dehydrogenase"/>
    <property type="match status" value="2"/>
</dbReference>
<dbReference type="CDD" id="cd15482">
    <property type="entry name" value="Sialidase_non-viral"/>
    <property type="match status" value="1"/>
</dbReference>
<dbReference type="AlphaFoldDB" id="A0A8J3YKB9"/>
<comment type="caution">
    <text evidence="2">The sequence shown here is derived from an EMBL/GenBank/DDBJ whole genome shotgun (WGS) entry which is preliminary data.</text>
</comment>
<accession>A0A8J3YKB9</accession>
<dbReference type="RefSeq" id="WP_203899543.1">
    <property type="nucleotide sequence ID" value="NZ_BOPF01000009.1"/>
</dbReference>
<protein>
    <submittedName>
        <fullName evidence="2">Uncharacterized protein</fullName>
    </submittedName>
</protein>
<name>A0A8J3YKB9_9ACTN</name>
<dbReference type="InterPro" id="IPR036278">
    <property type="entry name" value="Sialidase_sf"/>
</dbReference>
<proteinExistence type="predicted"/>
<keyword evidence="1" id="KW-0472">Membrane</keyword>
<reference evidence="2" key="1">
    <citation type="submission" date="2021-01" db="EMBL/GenBank/DDBJ databases">
        <title>Whole genome shotgun sequence of Virgisporangium aliadipatigenens NBRC 105644.</title>
        <authorList>
            <person name="Komaki H."/>
            <person name="Tamura T."/>
        </authorList>
    </citation>
    <scope>NUCLEOTIDE SEQUENCE</scope>
    <source>
        <strain evidence="2">NBRC 105644</strain>
    </source>
</reference>